<gene>
    <name evidence="3" type="ORF">CC85DRAFT_281975</name>
</gene>
<dbReference type="Proteomes" id="UP000053611">
    <property type="component" value="Unassembled WGS sequence"/>
</dbReference>
<name>A0A0J0XXQ6_9TREE</name>
<accession>A0A0J0XXQ6</accession>
<proteinExistence type="predicted"/>
<evidence type="ECO:0000313" key="4">
    <source>
        <dbReference type="Proteomes" id="UP000053611"/>
    </source>
</evidence>
<organism evidence="3 4">
    <name type="scientific">Cutaneotrichosporon oleaginosum</name>
    <dbReference type="NCBI Taxonomy" id="879819"/>
    <lineage>
        <taxon>Eukaryota</taxon>
        <taxon>Fungi</taxon>
        <taxon>Dikarya</taxon>
        <taxon>Basidiomycota</taxon>
        <taxon>Agaricomycotina</taxon>
        <taxon>Tremellomycetes</taxon>
        <taxon>Trichosporonales</taxon>
        <taxon>Trichosporonaceae</taxon>
        <taxon>Cutaneotrichosporon</taxon>
    </lineage>
</organism>
<evidence type="ECO:0000313" key="3">
    <source>
        <dbReference type="EMBL" id="KLT45823.1"/>
    </source>
</evidence>
<dbReference type="OrthoDB" id="431557at2759"/>
<feature type="domain" description="PXA" evidence="2">
    <location>
        <begin position="80"/>
        <end position="264"/>
    </location>
</feature>
<dbReference type="GeneID" id="28982409"/>
<keyword evidence="4" id="KW-1185">Reference proteome</keyword>
<dbReference type="STRING" id="879819.A0A0J0XXQ6"/>
<evidence type="ECO:0000259" key="2">
    <source>
        <dbReference type="PROSITE" id="PS51207"/>
    </source>
</evidence>
<dbReference type="InterPro" id="IPR003114">
    <property type="entry name" value="Phox_assoc"/>
</dbReference>
<dbReference type="RefSeq" id="XP_018282314.1">
    <property type="nucleotide sequence ID" value="XM_018421806.1"/>
</dbReference>
<dbReference type="AlphaFoldDB" id="A0A0J0XXQ6"/>
<dbReference type="PANTHER" id="PTHR22775">
    <property type="entry name" value="SORTING NEXIN"/>
    <property type="match status" value="1"/>
</dbReference>
<feature type="region of interest" description="Disordered" evidence="1">
    <location>
        <begin position="469"/>
        <end position="499"/>
    </location>
</feature>
<dbReference type="GO" id="GO:0035091">
    <property type="term" value="F:phosphatidylinositol binding"/>
    <property type="evidence" value="ECO:0007669"/>
    <property type="project" value="TreeGrafter"/>
</dbReference>
<reference evidence="3 4" key="1">
    <citation type="submission" date="2015-03" db="EMBL/GenBank/DDBJ databases">
        <title>Genomics and transcriptomics of the oil-accumulating basidiomycete yeast T. oleaginosus allow insights into substrate utilization and the diverse evolutionary trajectories of mating systems in fungi.</title>
        <authorList>
            <consortium name="DOE Joint Genome Institute"/>
            <person name="Kourist R."/>
            <person name="Kracht O."/>
            <person name="Bracharz F."/>
            <person name="Lipzen A."/>
            <person name="Nolan M."/>
            <person name="Ohm R."/>
            <person name="Grigoriev I."/>
            <person name="Sun S."/>
            <person name="Heitman J."/>
            <person name="Bruck T."/>
            <person name="Nowrousian M."/>
        </authorList>
    </citation>
    <scope>NUCLEOTIDE SEQUENCE [LARGE SCALE GENOMIC DNA]</scope>
    <source>
        <strain evidence="3 4">IBC0246</strain>
    </source>
</reference>
<sequence length="499" mass="53632">MPRPRRRDLPLAQQLLTPASGSVHSSRATSPLVAKGVEPEVIILPDLFPHTPSSVAPTAAAAAAATSTDTPSLASQEATLADLHARIYHLIALALRAYIQAWYGRLSRDTTILPAINRDIVAPIVRHLTFDRERVHVLLLTHLPTLLATHLRTLSAAHESDAAGIAHIPQAYHARLPLRSVTLAPAPSSSHAEEEYALNPIYLTALADALLAHALPPPEYRSDAERLIVREVIARAVLANVGKRLAAPWFWAELLLKHLDKPAPTLTPPPPPLKGVPGRLGAHAAHALDALVGLWTRLLAVVTLLWNGAIFLTAAWSGAPAPTRNHVLDPWRVLVRESVLFLSPVSPLGLRLALGAIDVIAILLGPAADRLAPYLLDLVLTPAAGVKIVTLLERVLFPDGWPGPPPIEPTALEADAMAERLREMLRRPSRFGLDLGRATDIFGDAGCNAHLIAMVLDAGVLTLVPDLAAESEPEQQNEKASDKPTLEHRITPEITVQAP</sequence>
<dbReference type="Pfam" id="PF02194">
    <property type="entry name" value="PXA"/>
    <property type="match status" value="1"/>
</dbReference>
<evidence type="ECO:0000256" key="1">
    <source>
        <dbReference type="SAM" id="MobiDB-lite"/>
    </source>
</evidence>
<dbReference type="EMBL" id="KQ087179">
    <property type="protein sequence ID" value="KLT45823.1"/>
    <property type="molecule type" value="Genomic_DNA"/>
</dbReference>
<dbReference type="PANTHER" id="PTHR22775:SF3">
    <property type="entry name" value="SORTING NEXIN-13"/>
    <property type="match status" value="1"/>
</dbReference>
<dbReference type="SMART" id="SM00313">
    <property type="entry name" value="PXA"/>
    <property type="match status" value="1"/>
</dbReference>
<protein>
    <recommendedName>
        <fullName evidence="2">PXA domain-containing protein</fullName>
    </recommendedName>
</protein>
<feature type="compositionally biased region" description="Basic and acidic residues" evidence="1">
    <location>
        <begin position="476"/>
        <end position="491"/>
    </location>
</feature>
<dbReference type="PROSITE" id="PS51207">
    <property type="entry name" value="PXA"/>
    <property type="match status" value="1"/>
</dbReference>